<keyword evidence="3" id="KW-1185">Reference proteome</keyword>
<protein>
    <recommendedName>
        <fullName evidence="1">YdhG-like domain-containing protein</fullName>
    </recommendedName>
</protein>
<evidence type="ECO:0000313" key="3">
    <source>
        <dbReference type="Proteomes" id="UP000526083"/>
    </source>
</evidence>
<accession>A0A7W3JQT0</accession>
<proteinExistence type="predicted"/>
<name>A0A7W3JQT0_9MICO</name>
<dbReference type="Pfam" id="PF08818">
    <property type="entry name" value="DUF1801"/>
    <property type="match status" value="1"/>
</dbReference>
<dbReference type="RefSeq" id="WP_167045870.1">
    <property type="nucleotide sequence ID" value="NZ_JAAOZB010000001.1"/>
</dbReference>
<feature type="domain" description="YdhG-like" evidence="1">
    <location>
        <begin position="16"/>
        <end position="116"/>
    </location>
</feature>
<reference evidence="2 3" key="1">
    <citation type="submission" date="2020-07" db="EMBL/GenBank/DDBJ databases">
        <title>Sequencing the genomes of 1000 actinobacteria strains.</title>
        <authorList>
            <person name="Klenk H.-P."/>
        </authorList>
    </citation>
    <scope>NUCLEOTIDE SEQUENCE [LARGE SCALE GENOMIC DNA]</scope>
    <source>
        <strain evidence="2 3">DSM 27576</strain>
    </source>
</reference>
<dbReference type="EMBL" id="JACGWY010000005">
    <property type="protein sequence ID" value="MBA8817253.1"/>
    <property type="molecule type" value="Genomic_DNA"/>
</dbReference>
<dbReference type="SUPFAM" id="SSF159888">
    <property type="entry name" value="YdhG-like"/>
    <property type="match status" value="1"/>
</dbReference>
<organism evidence="2 3">
    <name type="scientific">Microbacterium halimionae</name>
    <dbReference type="NCBI Taxonomy" id="1526413"/>
    <lineage>
        <taxon>Bacteria</taxon>
        <taxon>Bacillati</taxon>
        <taxon>Actinomycetota</taxon>
        <taxon>Actinomycetes</taxon>
        <taxon>Micrococcales</taxon>
        <taxon>Microbacteriaceae</taxon>
        <taxon>Microbacterium</taxon>
    </lineage>
</organism>
<dbReference type="Gene3D" id="3.90.1150.200">
    <property type="match status" value="1"/>
</dbReference>
<gene>
    <name evidence="2" type="ORF">FHX48_002351</name>
</gene>
<dbReference type="InterPro" id="IPR014922">
    <property type="entry name" value="YdhG-like"/>
</dbReference>
<dbReference type="Proteomes" id="UP000526083">
    <property type="component" value="Unassembled WGS sequence"/>
</dbReference>
<comment type="caution">
    <text evidence="2">The sequence shown here is derived from an EMBL/GenBank/DDBJ whole genome shotgun (WGS) entry which is preliminary data.</text>
</comment>
<evidence type="ECO:0000259" key="1">
    <source>
        <dbReference type="Pfam" id="PF08818"/>
    </source>
</evidence>
<evidence type="ECO:0000313" key="2">
    <source>
        <dbReference type="EMBL" id="MBA8817253.1"/>
    </source>
</evidence>
<sequence>MPTVDDIIDQLEDWRGDVLARVRGLIKNAEPGVLEETKWQKPTNPLGVATWSVEGIICTGETYKDKVKFTFAKGASLDDPENVFNASLDANVRRAIDIRKGEEIDAPALQALVQAAAALNRSTRS</sequence>
<dbReference type="AlphaFoldDB" id="A0A7W3JQT0"/>